<reference evidence="5" key="1">
    <citation type="submission" date="2024-01" db="EMBL/GenBank/DDBJ databases">
        <title>First draft genome sequence data of TA4-1, the type strain of Gram-positive actinobacterium Streptomyces chiangmaiensis.</title>
        <authorList>
            <person name="Yasawong M."/>
            <person name="Nantapong N."/>
        </authorList>
    </citation>
    <scope>NUCLEOTIDE SEQUENCE</scope>
    <source>
        <strain evidence="5">TA4-1</strain>
    </source>
</reference>
<comment type="catalytic activity">
    <reaction evidence="2">
        <text>D-mannitol 1-phosphate + NAD(+) = beta-D-fructose 6-phosphate + NADH + H(+)</text>
        <dbReference type="Rhea" id="RHEA:19661"/>
        <dbReference type="ChEBI" id="CHEBI:15378"/>
        <dbReference type="ChEBI" id="CHEBI:57540"/>
        <dbReference type="ChEBI" id="CHEBI:57634"/>
        <dbReference type="ChEBI" id="CHEBI:57945"/>
        <dbReference type="ChEBI" id="CHEBI:61381"/>
        <dbReference type="EC" id="1.1.1.17"/>
    </reaction>
</comment>
<dbReference type="PANTHER" id="PTHR43362:SF1">
    <property type="entry name" value="MANNITOL DEHYDROGENASE 2-RELATED"/>
    <property type="match status" value="1"/>
</dbReference>
<dbReference type="EC" id="1.1.1.-" evidence="5"/>
<dbReference type="GO" id="GO:0016491">
    <property type="term" value="F:oxidoreductase activity"/>
    <property type="evidence" value="ECO:0007669"/>
    <property type="project" value="UniProtKB-KW"/>
</dbReference>
<feature type="domain" description="Mannitol dehydrogenase N-terminal" evidence="3">
    <location>
        <begin position="19"/>
        <end position="264"/>
    </location>
</feature>
<dbReference type="SUPFAM" id="SSF48179">
    <property type="entry name" value="6-phosphogluconate dehydrogenase C-terminal domain-like"/>
    <property type="match status" value="1"/>
</dbReference>
<feature type="domain" description="Mannitol dehydrogenase C-terminal" evidence="4">
    <location>
        <begin position="273"/>
        <end position="412"/>
    </location>
</feature>
<dbReference type="PANTHER" id="PTHR43362">
    <property type="entry name" value="MANNITOL DEHYDROGENASE DSF1-RELATED"/>
    <property type="match status" value="1"/>
</dbReference>
<accession>A0ABU7FP47</accession>
<name>A0ABU7FP47_9ACTN</name>
<dbReference type="Pfam" id="PF01232">
    <property type="entry name" value="Mannitol_dh"/>
    <property type="match status" value="1"/>
</dbReference>
<dbReference type="InterPro" id="IPR013131">
    <property type="entry name" value="Mannitol_DH_N"/>
</dbReference>
<dbReference type="PRINTS" id="PR00084">
    <property type="entry name" value="MTLDHDRGNASE"/>
</dbReference>
<keyword evidence="6" id="KW-1185">Reference proteome</keyword>
<dbReference type="Gene3D" id="1.10.1040.10">
    <property type="entry name" value="N-(1-d-carboxylethyl)-l-norvaline Dehydrogenase, domain 2"/>
    <property type="match status" value="1"/>
</dbReference>
<dbReference type="Proteomes" id="UP001333996">
    <property type="component" value="Unassembled WGS sequence"/>
</dbReference>
<dbReference type="InterPro" id="IPR050988">
    <property type="entry name" value="Mannitol_DH/Oxidoreductase"/>
</dbReference>
<dbReference type="InterPro" id="IPR013118">
    <property type="entry name" value="Mannitol_DH_C"/>
</dbReference>
<evidence type="ECO:0000259" key="4">
    <source>
        <dbReference type="Pfam" id="PF08125"/>
    </source>
</evidence>
<organism evidence="5 6">
    <name type="scientific">Streptomyces chiangmaiensis</name>
    <dbReference type="NCBI Taxonomy" id="766497"/>
    <lineage>
        <taxon>Bacteria</taxon>
        <taxon>Bacillati</taxon>
        <taxon>Actinomycetota</taxon>
        <taxon>Actinomycetes</taxon>
        <taxon>Kitasatosporales</taxon>
        <taxon>Streptomycetaceae</taxon>
        <taxon>Streptomyces</taxon>
    </lineage>
</organism>
<evidence type="ECO:0000313" key="5">
    <source>
        <dbReference type="EMBL" id="MED7825168.1"/>
    </source>
</evidence>
<evidence type="ECO:0000256" key="2">
    <source>
        <dbReference type="ARBA" id="ARBA00048615"/>
    </source>
</evidence>
<dbReference type="RefSeq" id="WP_329509590.1">
    <property type="nucleotide sequence ID" value="NZ_BAAAYZ010000156.1"/>
</dbReference>
<evidence type="ECO:0000256" key="1">
    <source>
        <dbReference type="ARBA" id="ARBA00023002"/>
    </source>
</evidence>
<evidence type="ECO:0000313" key="6">
    <source>
        <dbReference type="Proteomes" id="UP001333996"/>
    </source>
</evidence>
<gene>
    <name evidence="5" type="ORF">VXC91_25065</name>
</gene>
<evidence type="ECO:0000259" key="3">
    <source>
        <dbReference type="Pfam" id="PF01232"/>
    </source>
</evidence>
<dbReference type="Gene3D" id="3.40.50.720">
    <property type="entry name" value="NAD(P)-binding Rossmann-like Domain"/>
    <property type="match status" value="1"/>
</dbReference>
<dbReference type="InterPro" id="IPR008927">
    <property type="entry name" value="6-PGluconate_DH-like_C_sf"/>
</dbReference>
<dbReference type="EMBL" id="JAYWVC010000098">
    <property type="protein sequence ID" value="MED7825168.1"/>
    <property type="molecule type" value="Genomic_DNA"/>
</dbReference>
<keyword evidence="1 5" id="KW-0560">Oxidoreductase</keyword>
<dbReference type="Pfam" id="PF08125">
    <property type="entry name" value="Mannitol_dh_C"/>
    <property type="match status" value="1"/>
</dbReference>
<comment type="caution">
    <text evidence="5">The sequence shown here is derived from an EMBL/GenBank/DDBJ whole genome shotgun (WGS) entry which is preliminary data.</text>
</comment>
<dbReference type="SUPFAM" id="SSF51735">
    <property type="entry name" value="NAD(P)-binding Rossmann-fold domains"/>
    <property type="match status" value="1"/>
</dbReference>
<dbReference type="InterPro" id="IPR036291">
    <property type="entry name" value="NAD(P)-bd_dom_sf"/>
</dbReference>
<sequence length="456" mass="48790">MSTSLSRAAGDGRPQAPIRLLHLGLGNFFRAHQAWYTDRAPDANHWGIAAFTGRRPGLADALWAQDGLYTLVTRGARGDRNSVVSSLAAVHPGGDHEAWLSYWQRPELAVVTMTVTEAGYTSLPGGGLDVSRPDVQADIETLRKSPTGPASTAAGRLLAGLAARQAAGCPPLAIVPCDNLPGNGEVIRQAVHDLAEHTGLTELVDQQASFVTCMVDRITPATTDQDREAVGEATGRIDAAPVVTEPFSEWVLSGDFPAGRPRWEDVGARFVDDIIPYEQRKLWLLNGAHSLLAYAGSALGHTTVAEAVADPCCREWLDQWWSEASSHLPLPTRDLADYREALLGRFANPCIRHLLAQIAADGSQKLPVRVLPVLRLERARGAMPQGAIRILAAWIGHLRGAGAPVQDARAAEVVPLAQGPLPEAVRRLLGYLDPQLPFDSPLVAALTTAAESVTTP</sequence>
<protein>
    <submittedName>
        <fullName evidence="5">Mannitol dehydrogenase family protein</fullName>
        <ecNumber evidence="5">1.1.1.-</ecNumber>
    </submittedName>
</protein>
<proteinExistence type="predicted"/>
<dbReference type="InterPro" id="IPR013328">
    <property type="entry name" value="6PGD_dom2"/>
</dbReference>
<dbReference type="InterPro" id="IPR000669">
    <property type="entry name" value="Mannitol_DH"/>
</dbReference>